<accession>A0ABS4J9B3</accession>
<evidence type="ECO:0000313" key="2">
    <source>
        <dbReference type="EMBL" id="MBP1996390.1"/>
    </source>
</evidence>
<feature type="transmembrane region" description="Helical" evidence="1">
    <location>
        <begin position="83"/>
        <end position="106"/>
    </location>
</feature>
<dbReference type="EMBL" id="JAGGLB010000049">
    <property type="protein sequence ID" value="MBP1996390.1"/>
    <property type="molecule type" value="Genomic_DNA"/>
</dbReference>
<keyword evidence="1" id="KW-1133">Transmembrane helix</keyword>
<feature type="transmembrane region" description="Helical" evidence="1">
    <location>
        <begin position="112"/>
        <end position="134"/>
    </location>
</feature>
<evidence type="ECO:0000313" key="3">
    <source>
        <dbReference type="Proteomes" id="UP001519287"/>
    </source>
</evidence>
<dbReference type="Pfam" id="PF14089">
    <property type="entry name" value="KbaA"/>
    <property type="match status" value="1"/>
</dbReference>
<feature type="transmembrane region" description="Helical" evidence="1">
    <location>
        <begin position="50"/>
        <end position="71"/>
    </location>
</feature>
<dbReference type="RefSeq" id="WP_209978795.1">
    <property type="nucleotide sequence ID" value="NZ_JAGGLB010000049.1"/>
</dbReference>
<keyword evidence="3" id="KW-1185">Reference proteome</keyword>
<organism evidence="2 3">
    <name type="scientific">Paenibacillus eucommiae</name>
    <dbReference type="NCBI Taxonomy" id="1355755"/>
    <lineage>
        <taxon>Bacteria</taxon>
        <taxon>Bacillati</taxon>
        <taxon>Bacillota</taxon>
        <taxon>Bacilli</taxon>
        <taxon>Bacillales</taxon>
        <taxon>Paenibacillaceae</taxon>
        <taxon>Paenibacillus</taxon>
    </lineage>
</organism>
<feature type="transmembrane region" description="Helical" evidence="1">
    <location>
        <begin position="7"/>
        <end position="30"/>
    </location>
</feature>
<keyword evidence="1" id="KW-0812">Transmembrane</keyword>
<keyword evidence="1" id="KW-0472">Membrane</keyword>
<reference evidence="2 3" key="1">
    <citation type="submission" date="2021-03" db="EMBL/GenBank/DDBJ databases">
        <title>Genomic Encyclopedia of Type Strains, Phase IV (KMG-IV): sequencing the most valuable type-strain genomes for metagenomic binning, comparative biology and taxonomic classification.</title>
        <authorList>
            <person name="Goeker M."/>
        </authorList>
    </citation>
    <scope>NUCLEOTIDE SEQUENCE [LARGE SCALE GENOMIC DNA]</scope>
    <source>
        <strain evidence="2 3">DSM 26048</strain>
    </source>
</reference>
<proteinExistence type="predicted"/>
<comment type="caution">
    <text evidence="2">The sequence shown here is derived from an EMBL/GenBank/DDBJ whole genome shotgun (WGS) entry which is preliminary data.</text>
</comment>
<dbReference type="Proteomes" id="UP001519287">
    <property type="component" value="Unassembled WGS sequence"/>
</dbReference>
<feature type="transmembrane region" description="Helical" evidence="1">
    <location>
        <begin position="167"/>
        <end position="185"/>
    </location>
</feature>
<feature type="transmembrane region" description="Helical" evidence="1">
    <location>
        <begin position="141"/>
        <end position="161"/>
    </location>
</feature>
<evidence type="ECO:0000256" key="1">
    <source>
        <dbReference type="SAM" id="Phobius"/>
    </source>
</evidence>
<dbReference type="PIRSF" id="PIRSF029886">
    <property type="entry name" value="KBAA"/>
    <property type="match status" value="1"/>
</dbReference>
<name>A0ABS4J9B3_9BACL</name>
<dbReference type="InterPro" id="IPR024164">
    <property type="entry name" value="KinB-signalling_activ"/>
</dbReference>
<sequence length="196" mass="21872">MTLRKWFHLFWSTLLIGIIASTITGLILQFSDSEFPVPGISGVGFNVINMILGGATISVLSQMGFFSFLIVRFIAIGIIRKKFIWDIIQLALVIVALVDLVYLRFSNFEGSLWAYSITPILILLASVAVSYWKVKLTNPTAFIPALFFMVVVTILEAVPAFKQDSAASTVFMLVPLMICNAYQILNLHKMSDKKRS</sequence>
<gene>
    <name evidence="2" type="ORF">J2Z66_008036</name>
</gene>
<protein>
    <submittedName>
        <fullName evidence="2">KinB signaling pathway activation protein</fullName>
    </submittedName>
</protein>
<dbReference type="SMART" id="SM01251">
    <property type="entry name" value="KbaA"/>
    <property type="match status" value="1"/>
</dbReference>